<keyword evidence="6" id="KW-0227">DNA damage</keyword>
<reference evidence="15" key="1">
    <citation type="journal article" date="2014" name="Front. Microbiol.">
        <title>High frequency of phylogenetically diverse reductive dehalogenase-homologous genes in deep subseafloor sedimentary metagenomes.</title>
        <authorList>
            <person name="Kawai M."/>
            <person name="Futagami T."/>
            <person name="Toyoda A."/>
            <person name="Takaki Y."/>
            <person name="Nishi S."/>
            <person name="Hori S."/>
            <person name="Arai W."/>
            <person name="Tsubouchi T."/>
            <person name="Morono Y."/>
            <person name="Uchiyama I."/>
            <person name="Ito T."/>
            <person name="Fujiyama A."/>
            <person name="Inagaki F."/>
            <person name="Takami H."/>
        </authorList>
    </citation>
    <scope>NUCLEOTIDE SEQUENCE</scope>
    <source>
        <strain evidence="15">Expedition CK06-06</strain>
    </source>
</reference>
<evidence type="ECO:0000256" key="9">
    <source>
        <dbReference type="ARBA" id="ARBA00022833"/>
    </source>
</evidence>
<comment type="caution">
    <text evidence="15">The sequence shown here is derived from an EMBL/GenBank/DDBJ whole genome shotgun (WGS) entry which is preliminary data.</text>
</comment>
<evidence type="ECO:0000256" key="10">
    <source>
        <dbReference type="ARBA" id="ARBA00022840"/>
    </source>
</evidence>
<feature type="non-terminal residue" evidence="15">
    <location>
        <position position="1"/>
    </location>
</feature>
<evidence type="ECO:0000256" key="3">
    <source>
        <dbReference type="ARBA" id="ARBA00022723"/>
    </source>
</evidence>
<organism evidence="15">
    <name type="scientific">marine sediment metagenome</name>
    <dbReference type="NCBI Taxonomy" id="412755"/>
    <lineage>
        <taxon>unclassified sequences</taxon>
        <taxon>metagenomes</taxon>
        <taxon>ecological metagenomes</taxon>
    </lineage>
</organism>
<dbReference type="GO" id="GO:0006281">
    <property type="term" value="P:DNA repair"/>
    <property type="evidence" value="ECO:0007669"/>
    <property type="project" value="UniProtKB-KW"/>
</dbReference>
<evidence type="ECO:0000256" key="6">
    <source>
        <dbReference type="ARBA" id="ARBA00022763"/>
    </source>
</evidence>
<dbReference type="AlphaFoldDB" id="X0SCA9"/>
<evidence type="ECO:0000256" key="1">
    <source>
        <dbReference type="ARBA" id="ARBA00004496"/>
    </source>
</evidence>
<keyword evidence="8" id="KW-0863">Zinc-finger</keyword>
<keyword evidence="3" id="KW-0479">Metal-binding</keyword>
<dbReference type="PANTHER" id="PTHR43152:SF3">
    <property type="entry name" value="UVRABC SYSTEM PROTEIN A"/>
    <property type="match status" value="1"/>
</dbReference>
<keyword evidence="5" id="KW-0547">Nucleotide-binding</keyword>
<evidence type="ECO:0000256" key="5">
    <source>
        <dbReference type="ARBA" id="ARBA00022741"/>
    </source>
</evidence>
<name>X0SCA9_9ZZZZ</name>
<dbReference type="InterPro" id="IPR027417">
    <property type="entry name" value="P-loop_NTPase"/>
</dbReference>
<accession>X0SCA9</accession>
<dbReference type="Gene3D" id="3.40.50.300">
    <property type="entry name" value="P-loop containing nucleotide triphosphate hydrolases"/>
    <property type="match status" value="2"/>
</dbReference>
<feature type="non-terminal residue" evidence="15">
    <location>
        <position position="491"/>
    </location>
</feature>
<keyword evidence="2" id="KW-0963">Cytoplasm</keyword>
<dbReference type="InterPro" id="IPR017871">
    <property type="entry name" value="ABC_transporter-like_CS"/>
</dbReference>
<feature type="domain" description="UvrA DNA-binding" evidence="14">
    <location>
        <begin position="12"/>
        <end position="113"/>
    </location>
</feature>
<dbReference type="Pfam" id="PF17755">
    <property type="entry name" value="UvrA_DNA-bind"/>
    <property type="match status" value="1"/>
</dbReference>
<dbReference type="GO" id="GO:0003677">
    <property type="term" value="F:DNA binding"/>
    <property type="evidence" value="ECO:0007669"/>
    <property type="project" value="UniProtKB-KW"/>
</dbReference>
<dbReference type="Gene3D" id="1.20.1580.10">
    <property type="entry name" value="ABC transporter ATPase like domain"/>
    <property type="match status" value="1"/>
</dbReference>
<dbReference type="SUPFAM" id="SSF52540">
    <property type="entry name" value="P-loop containing nucleoside triphosphate hydrolases"/>
    <property type="match status" value="2"/>
</dbReference>
<comment type="subcellular location">
    <subcellularLocation>
        <location evidence="1">Cytoplasm</location>
    </subcellularLocation>
</comment>
<dbReference type="Gene3D" id="1.10.8.280">
    <property type="entry name" value="ABC transporter ATPase domain-like"/>
    <property type="match status" value="1"/>
</dbReference>
<dbReference type="EMBL" id="BARS01002787">
    <property type="protein sequence ID" value="GAF72801.1"/>
    <property type="molecule type" value="Genomic_DNA"/>
</dbReference>
<dbReference type="GO" id="GO:0008270">
    <property type="term" value="F:zinc ion binding"/>
    <property type="evidence" value="ECO:0007669"/>
    <property type="project" value="UniProtKB-KW"/>
</dbReference>
<keyword evidence="12" id="KW-0238">DNA-binding</keyword>
<dbReference type="PANTHER" id="PTHR43152">
    <property type="entry name" value="UVRABC SYSTEM PROTEIN A"/>
    <property type="match status" value="1"/>
</dbReference>
<evidence type="ECO:0000256" key="12">
    <source>
        <dbReference type="ARBA" id="ARBA00023125"/>
    </source>
</evidence>
<evidence type="ECO:0000256" key="2">
    <source>
        <dbReference type="ARBA" id="ARBA00022490"/>
    </source>
</evidence>
<protein>
    <recommendedName>
        <fullName evidence="14">UvrA DNA-binding domain-containing protein</fullName>
    </recommendedName>
</protein>
<keyword evidence="4" id="KW-0677">Repeat</keyword>
<keyword evidence="11" id="KW-0267">Excision nuclease</keyword>
<keyword evidence="10" id="KW-0067">ATP-binding</keyword>
<evidence type="ECO:0000256" key="13">
    <source>
        <dbReference type="ARBA" id="ARBA00023204"/>
    </source>
</evidence>
<evidence type="ECO:0000256" key="11">
    <source>
        <dbReference type="ARBA" id="ARBA00022881"/>
    </source>
</evidence>
<dbReference type="GO" id="GO:0005737">
    <property type="term" value="C:cytoplasm"/>
    <property type="evidence" value="ECO:0007669"/>
    <property type="project" value="UniProtKB-SubCell"/>
</dbReference>
<evidence type="ECO:0000256" key="8">
    <source>
        <dbReference type="ARBA" id="ARBA00022771"/>
    </source>
</evidence>
<dbReference type="GO" id="GO:0005524">
    <property type="term" value="F:ATP binding"/>
    <property type="evidence" value="ECO:0007669"/>
    <property type="project" value="UniProtKB-KW"/>
</dbReference>
<proteinExistence type="predicted"/>
<dbReference type="PROSITE" id="PS00211">
    <property type="entry name" value="ABC_TRANSPORTER_1"/>
    <property type="match status" value="1"/>
</dbReference>
<sequence length="491" mass="54012">LCGGLGTTLEFDPELIVPDPSLSLRDGAIAAWRHQGKRVSALYSRMIQEFCEHFDVLPDIPFRNIRPSLATILMEGTTEEQAETYGAAFEGVIPNLKRRWETTDSESAKQRLHTFLGESPCERCHGSRLRREALCVRVGGNSLADITAMTIAQASRFFDDLSFTGEAATVAEPLLREIHQRLRFLNDVGVDYLTLERSSMSLSGGEWQRIRLATQIGSGLAGVCYVLDEPTIGLHTRDTRRLTGILAQLAEMDNTVIVVEHDEEVIASAGHMIDIGPGAGSRGGHIVAEGPLEQVLASQESLTAKFLTGSSRIAMPDSRRETDWQRCVELRGVCANNLKNLDVRFPLCCYVCVTGVSGSGKSTLVTQVLLRALKRRIDHSGPRPGPYERILGSAQVDKVIEVDQSPIGRTPRSNPATYVGVFDLIRQLYARTREAKIRGYGPARFSFNIKGGRCEACSGQGTKRIAMHFLPDVFVTCGECGGTRYNRETLD</sequence>
<dbReference type="GO" id="GO:0016887">
    <property type="term" value="F:ATP hydrolysis activity"/>
    <property type="evidence" value="ECO:0007669"/>
    <property type="project" value="InterPro"/>
</dbReference>
<keyword evidence="7" id="KW-0228">DNA excision</keyword>
<evidence type="ECO:0000256" key="7">
    <source>
        <dbReference type="ARBA" id="ARBA00022769"/>
    </source>
</evidence>
<keyword evidence="9" id="KW-0862">Zinc</keyword>
<gene>
    <name evidence="15" type="ORF">S01H1_05346</name>
</gene>
<keyword evidence="13" id="KW-0234">DNA repair</keyword>
<dbReference type="InterPro" id="IPR041552">
    <property type="entry name" value="UvrA_DNA-bd"/>
</dbReference>
<evidence type="ECO:0000313" key="15">
    <source>
        <dbReference type="EMBL" id="GAF72801.1"/>
    </source>
</evidence>
<evidence type="ECO:0000256" key="4">
    <source>
        <dbReference type="ARBA" id="ARBA00022737"/>
    </source>
</evidence>
<evidence type="ECO:0000259" key="14">
    <source>
        <dbReference type="Pfam" id="PF17755"/>
    </source>
</evidence>
<dbReference type="GO" id="GO:0004518">
    <property type="term" value="F:nuclease activity"/>
    <property type="evidence" value="ECO:0007669"/>
    <property type="project" value="UniProtKB-KW"/>
</dbReference>